<dbReference type="InterPro" id="IPR038207">
    <property type="entry name" value="DIX_dom_sf"/>
</dbReference>
<feature type="compositionally biased region" description="Low complexity" evidence="3">
    <location>
        <begin position="349"/>
        <end position="370"/>
    </location>
</feature>
<feature type="region of interest" description="Disordered" evidence="3">
    <location>
        <begin position="85"/>
        <end position="115"/>
    </location>
</feature>
<sequence>MNPDTFASILIEKLEAVNREQDAQDKLERKLQEGEVVGPEETGVLDPGVGPRTLADAIRDRLQVDDDNNDQAILDQHVSRVWSDLTPSRSPGLISPRPRSPEGRRRSAAGTVLPLGKMPLSGLIPALVSPTAAIPSSHFGNMGLIHNVPHPYQSHSRPSHYPRHGRKDKWQEELGSHFTLLPLDIGHDGRYRQSREVSRRSSSSKKTLTDLTDSGVSMVSGSTPTLHPPAAPCKDSRVLSWLLESEKQGGPSGSHSHSDRDKHRLRAGTATSPIATRHGRKPAVPYTGSRSGSLERSSGAVSWGGTGPAQPFVADPCMPPLPLPHTPTQLEEARRRLLEEEGRARSSRQRPSLSSKSEAPQSGQSTLSRSGRGGSSDFTTVVFSFCDEQFPYRTKIPGRPVTLRQFKECLPKKGSYRYFFKTECEELDMRVIQEEIMDDNEVLPLWEGKVMAQVKPVE</sequence>
<evidence type="ECO:0000256" key="3">
    <source>
        <dbReference type="SAM" id="MobiDB-lite"/>
    </source>
</evidence>
<dbReference type="InterPro" id="IPR001158">
    <property type="entry name" value="DIX"/>
</dbReference>
<feature type="compositionally biased region" description="Low complexity" evidence="3">
    <location>
        <begin position="288"/>
        <end position="299"/>
    </location>
</feature>
<dbReference type="GO" id="GO:0016055">
    <property type="term" value="P:Wnt signaling pathway"/>
    <property type="evidence" value="ECO:0007669"/>
    <property type="project" value="UniProtKB-KW"/>
</dbReference>
<organism evidence="5">
    <name type="scientific">Timema shepardi</name>
    <name type="common">Walking stick</name>
    <dbReference type="NCBI Taxonomy" id="629360"/>
    <lineage>
        <taxon>Eukaryota</taxon>
        <taxon>Metazoa</taxon>
        <taxon>Ecdysozoa</taxon>
        <taxon>Arthropoda</taxon>
        <taxon>Hexapoda</taxon>
        <taxon>Insecta</taxon>
        <taxon>Pterygota</taxon>
        <taxon>Neoptera</taxon>
        <taxon>Polyneoptera</taxon>
        <taxon>Phasmatodea</taxon>
        <taxon>Timematodea</taxon>
        <taxon>Timematoidea</taxon>
        <taxon>Timematidae</taxon>
        <taxon>Timema</taxon>
    </lineage>
</organism>
<dbReference type="GO" id="GO:0005886">
    <property type="term" value="C:plasma membrane"/>
    <property type="evidence" value="ECO:0007669"/>
    <property type="project" value="TreeGrafter"/>
</dbReference>
<gene>
    <name evidence="5" type="ORF">TSIB3V08_LOCUS12052</name>
</gene>
<dbReference type="GO" id="GO:0032436">
    <property type="term" value="P:positive regulation of proteasomal ubiquitin-dependent protein catabolic process"/>
    <property type="evidence" value="ECO:0007669"/>
    <property type="project" value="TreeGrafter"/>
</dbReference>
<feature type="region of interest" description="Disordered" evidence="3">
    <location>
        <begin position="19"/>
        <end position="52"/>
    </location>
</feature>
<feature type="region of interest" description="Disordered" evidence="3">
    <location>
        <begin position="339"/>
        <end position="374"/>
    </location>
</feature>
<dbReference type="GO" id="GO:0030877">
    <property type="term" value="C:beta-catenin destruction complex"/>
    <property type="evidence" value="ECO:0007669"/>
    <property type="project" value="TreeGrafter"/>
</dbReference>
<dbReference type="EMBL" id="OC011389">
    <property type="protein sequence ID" value="CAD7268050.1"/>
    <property type="molecule type" value="Genomic_DNA"/>
</dbReference>
<dbReference type="InterPro" id="IPR014936">
    <property type="entry name" value="Axin_b-cat-bd"/>
</dbReference>
<keyword evidence="1 2" id="KW-0879">Wnt signaling pathway</keyword>
<dbReference type="PANTHER" id="PTHR46102:SF2">
    <property type="entry name" value="AXIN"/>
    <property type="match status" value="1"/>
</dbReference>
<dbReference type="SUPFAM" id="SSF54236">
    <property type="entry name" value="Ubiquitin-like"/>
    <property type="match status" value="1"/>
</dbReference>
<dbReference type="InterPro" id="IPR029071">
    <property type="entry name" value="Ubiquitin-like_domsf"/>
</dbReference>
<feature type="compositionally biased region" description="Polar residues" evidence="3">
    <location>
        <begin position="215"/>
        <end position="225"/>
    </location>
</feature>
<evidence type="ECO:0000259" key="4">
    <source>
        <dbReference type="PROSITE" id="PS50841"/>
    </source>
</evidence>
<accession>A0A7R9B873</accession>
<feature type="compositionally biased region" description="Low complexity" evidence="3">
    <location>
        <begin position="200"/>
        <end position="214"/>
    </location>
</feature>
<dbReference type="GO" id="GO:0008013">
    <property type="term" value="F:beta-catenin binding"/>
    <property type="evidence" value="ECO:0007669"/>
    <property type="project" value="TreeGrafter"/>
</dbReference>
<proteinExistence type="predicted"/>
<feature type="region of interest" description="Disordered" evidence="3">
    <location>
        <begin position="191"/>
        <end position="232"/>
    </location>
</feature>
<dbReference type="GO" id="GO:0031625">
    <property type="term" value="F:ubiquitin protein ligase binding"/>
    <property type="evidence" value="ECO:0007669"/>
    <property type="project" value="TreeGrafter"/>
</dbReference>
<dbReference type="GO" id="GO:0090090">
    <property type="term" value="P:negative regulation of canonical Wnt signaling pathway"/>
    <property type="evidence" value="ECO:0007669"/>
    <property type="project" value="InterPro"/>
</dbReference>
<protein>
    <recommendedName>
        <fullName evidence="4">DIX domain-containing protein</fullName>
    </recommendedName>
</protein>
<evidence type="ECO:0000256" key="1">
    <source>
        <dbReference type="ARBA" id="ARBA00022687"/>
    </source>
</evidence>
<dbReference type="Gene3D" id="2.40.240.130">
    <property type="match status" value="1"/>
</dbReference>
<dbReference type="GO" id="GO:0048468">
    <property type="term" value="P:cell development"/>
    <property type="evidence" value="ECO:0007669"/>
    <property type="project" value="TreeGrafter"/>
</dbReference>
<feature type="compositionally biased region" description="Basic and acidic residues" evidence="3">
    <location>
        <begin position="19"/>
        <end position="33"/>
    </location>
</feature>
<dbReference type="GO" id="GO:0060090">
    <property type="term" value="F:molecular adaptor activity"/>
    <property type="evidence" value="ECO:0007669"/>
    <property type="project" value="TreeGrafter"/>
</dbReference>
<dbReference type="GO" id="GO:0019901">
    <property type="term" value="F:protein kinase binding"/>
    <property type="evidence" value="ECO:0007669"/>
    <property type="project" value="TreeGrafter"/>
</dbReference>
<evidence type="ECO:0000256" key="2">
    <source>
        <dbReference type="PROSITE-ProRule" id="PRU00069"/>
    </source>
</evidence>
<dbReference type="AlphaFoldDB" id="A0A7R9B873"/>
<dbReference type="GO" id="GO:0005634">
    <property type="term" value="C:nucleus"/>
    <property type="evidence" value="ECO:0007669"/>
    <property type="project" value="TreeGrafter"/>
</dbReference>
<dbReference type="InterPro" id="IPR043581">
    <property type="entry name" value="Axin-like"/>
</dbReference>
<reference evidence="5" key="1">
    <citation type="submission" date="2020-11" db="EMBL/GenBank/DDBJ databases">
        <authorList>
            <person name="Tran Van P."/>
        </authorList>
    </citation>
    <scope>NUCLEOTIDE SEQUENCE</scope>
</reference>
<dbReference type="SMART" id="SM00021">
    <property type="entry name" value="DAX"/>
    <property type="match status" value="1"/>
</dbReference>
<evidence type="ECO:0000313" key="5">
    <source>
        <dbReference type="EMBL" id="CAD7268050.1"/>
    </source>
</evidence>
<feature type="compositionally biased region" description="Low complexity" evidence="3">
    <location>
        <begin position="34"/>
        <end position="44"/>
    </location>
</feature>
<name>A0A7R9B873_TIMSH</name>
<feature type="region of interest" description="Disordered" evidence="3">
    <location>
        <begin position="246"/>
        <end position="327"/>
    </location>
</feature>
<dbReference type="PROSITE" id="PS50841">
    <property type="entry name" value="DIX"/>
    <property type="match status" value="1"/>
</dbReference>
<dbReference type="Pfam" id="PF08833">
    <property type="entry name" value="Axin_b-cat_bind"/>
    <property type="match status" value="1"/>
</dbReference>
<dbReference type="Pfam" id="PF00778">
    <property type="entry name" value="DIX"/>
    <property type="match status" value="1"/>
</dbReference>
<dbReference type="PANTHER" id="PTHR46102">
    <property type="entry name" value="AXIN"/>
    <property type="match status" value="1"/>
</dbReference>
<feature type="domain" description="DIX" evidence="4">
    <location>
        <begin position="376"/>
        <end position="458"/>
    </location>
</feature>